<keyword evidence="17" id="KW-1185">Reference proteome</keyword>
<organism evidence="16 17">
    <name type="scientific">Candidatus Cryosericum odellii</name>
    <dbReference type="NCBI Taxonomy" id="2290917"/>
    <lineage>
        <taxon>Bacteria</taxon>
        <taxon>Pseudomonadati</taxon>
        <taxon>Caldisericota/Cryosericota group</taxon>
        <taxon>Candidatus Cryosericota</taxon>
        <taxon>Candidatus Cryosericia</taxon>
        <taxon>Candidatus Cryosericales</taxon>
        <taxon>Candidatus Cryosericaceae</taxon>
        <taxon>Candidatus Cryosericum</taxon>
    </lineage>
</organism>
<dbReference type="PANTHER" id="PTHR45569">
    <property type="entry name" value="SENSOR PROTEIN KDPD"/>
    <property type="match status" value="1"/>
</dbReference>
<dbReference type="Gene3D" id="3.30.450.40">
    <property type="match status" value="1"/>
</dbReference>
<evidence type="ECO:0000256" key="9">
    <source>
        <dbReference type="ARBA" id="ARBA00023012"/>
    </source>
</evidence>
<evidence type="ECO:0000256" key="4">
    <source>
        <dbReference type="ARBA" id="ARBA00022692"/>
    </source>
</evidence>
<keyword evidence="6 16" id="KW-0418">Kinase</keyword>
<dbReference type="Proteomes" id="UP000266260">
    <property type="component" value="Unassembled WGS sequence"/>
</dbReference>
<dbReference type="FunFam" id="3.40.50.300:FF:000483">
    <property type="entry name" value="Sensor histidine kinase KdpD"/>
    <property type="match status" value="1"/>
</dbReference>
<evidence type="ECO:0000256" key="10">
    <source>
        <dbReference type="ARBA" id="ARBA00023136"/>
    </source>
</evidence>
<evidence type="ECO:0000256" key="8">
    <source>
        <dbReference type="ARBA" id="ARBA00022989"/>
    </source>
</evidence>
<dbReference type="InterPro" id="IPR025201">
    <property type="entry name" value="KdpD_TM"/>
</dbReference>
<evidence type="ECO:0000259" key="15">
    <source>
        <dbReference type="Pfam" id="PF13493"/>
    </source>
</evidence>
<name>A0A398DC12_9BACT</name>
<keyword evidence="9" id="KW-0902">Two-component regulatory system</keyword>
<dbReference type="GO" id="GO:0005737">
    <property type="term" value="C:cytoplasm"/>
    <property type="evidence" value="ECO:0007669"/>
    <property type="project" value="UniProtKB-ARBA"/>
</dbReference>
<dbReference type="PANTHER" id="PTHR45569:SF1">
    <property type="entry name" value="SENSOR PROTEIN KDPD"/>
    <property type="match status" value="1"/>
</dbReference>
<evidence type="ECO:0000259" key="14">
    <source>
        <dbReference type="Pfam" id="PF13492"/>
    </source>
</evidence>
<dbReference type="Pfam" id="PF02702">
    <property type="entry name" value="KdpD"/>
    <property type="match status" value="1"/>
</dbReference>
<feature type="domain" description="Sensor protein KdpD transmembrane" evidence="15">
    <location>
        <begin position="423"/>
        <end position="528"/>
    </location>
</feature>
<dbReference type="EMBL" id="QXIT01000039">
    <property type="protein sequence ID" value="RIE09877.1"/>
    <property type="molecule type" value="Genomic_DNA"/>
</dbReference>
<comment type="subcellular location">
    <subcellularLocation>
        <location evidence="1">Membrane</location>
        <topology evidence="1">Multi-pass membrane protein</topology>
    </subcellularLocation>
</comment>
<dbReference type="Pfam" id="PF13493">
    <property type="entry name" value="DUF4118"/>
    <property type="match status" value="1"/>
</dbReference>
<evidence type="ECO:0000256" key="11">
    <source>
        <dbReference type="SAM" id="Phobius"/>
    </source>
</evidence>
<dbReference type="Pfam" id="PF00582">
    <property type="entry name" value="Usp"/>
    <property type="match status" value="1"/>
</dbReference>
<dbReference type="InterPro" id="IPR003018">
    <property type="entry name" value="GAF"/>
</dbReference>
<evidence type="ECO:0000256" key="3">
    <source>
        <dbReference type="ARBA" id="ARBA00022679"/>
    </source>
</evidence>
<keyword evidence="3" id="KW-0808">Transferase</keyword>
<dbReference type="InterPro" id="IPR027417">
    <property type="entry name" value="P-loop_NTPase"/>
</dbReference>
<dbReference type="InterPro" id="IPR052023">
    <property type="entry name" value="Histidine_kinase_KdpD"/>
</dbReference>
<dbReference type="InterPro" id="IPR014729">
    <property type="entry name" value="Rossmann-like_a/b/a_fold"/>
</dbReference>
<dbReference type="SUPFAM" id="SSF55781">
    <property type="entry name" value="GAF domain-like"/>
    <property type="match status" value="1"/>
</dbReference>
<dbReference type="Pfam" id="PF13492">
    <property type="entry name" value="GAF_3"/>
    <property type="match status" value="1"/>
</dbReference>
<dbReference type="Gene3D" id="1.20.120.620">
    <property type="entry name" value="Backbone structure of the membrane domain of e. Coli histidine kinase receptor kdpd"/>
    <property type="match status" value="1"/>
</dbReference>
<evidence type="ECO:0000313" key="16">
    <source>
        <dbReference type="EMBL" id="RIE09877.1"/>
    </source>
</evidence>
<feature type="domain" description="Signal transduction histidine kinase osmosensitive K+ channel sensor N-terminal" evidence="13">
    <location>
        <begin position="45"/>
        <end position="253"/>
    </location>
</feature>
<feature type="transmembrane region" description="Helical" evidence="11">
    <location>
        <begin position="451"/>
        <end position="478"/>
    </location>
</feature>
<evidence type="ECO:0000313" key="17">
    <source>
        <dbReference type="Proteomes" id="UP000266260"/>
    </source>
</evidence>
<sequence length="672" mass="74414">MSSSSTWLWISSQRRTDMNEEQRPNPDILLHRLQQEEADQESHDQGHLKIYLGYAAGVGKTYGMLEEARNLKNQEVDVVIGLIETHGRAETEALVKNLEMIPRRAVVYGGLNLDDLDLDAVLARKPTVVLVDELAHTNLPGSRHEKRFQDVKELLDAGISVLTTLNIQHIESAVDVVYQITGVRQQETVPDHILELAGEIEVVDVSPEALQQRLAEGKVYVPDKAKQAMQRFFRRGNLLALRELALRYAARHVDKDMRRYMQRKTIAGPWRAGARIMACVRPDGSAEGLVRIAHGMAADLDAPWYVVYIESPRTSQASDPGRDALTRSFNLAEELGGKVVILPATRIADTVLDFAHDKNVTLIIVGLSHRSRWHEFRQSSVATDIARKAGSIHVLVVGDTDKTAGPVRSHEARTARRRWASTIWPVALVGCAAAICALLHRYIGPSDVPLVMLLPVVFSSVLWGLAPGLISSATAIVAFDLFFVPPYFSFSIGDLKQYAPTFLIFIIVGVVTSLLEDTILRQETRGRQRERFVSTVYEFSHDLMAGRSLEENLNQATRDIAEAFNCDVAILIPDSHGVLAPRASIGNLQTLDDNAIGVAMWTLNQGLPAGHGTETLSHIDWSFYPLIAHERAIGVLSIQLHGESPSTPLEQRQLLDAFANILALFVARNVSP</sequence>
<dbReference type="Gene3D" id="3.40.50.300">
    <property type="entry name" value="P-loop containing nucleotide triphosphate hydrolases"/>
    <property type="match status" value="1"/>
</dbReference>
<evidence type="ECO:0000259" key="13">
    <source>
        <dbReference type="Pfam" id="PF02702"/>
    </source>
</evidence>
<dbReference type="SUPFAM" id="SSF52402">
    <property type="entry name" value="Adenine nucleotide alpha hydrolases-like"/>
    <property type="match status" value="1"/>
</dbReference>
<dbReference type="InterPro" id="IPR006016">
    <property type="entry name" value="UspA"/>
</dbReference>
<reference evidence="16 17" key="1">
    <citation type="submission" date="2018-09" db="EMBL/GenBank/DDBJ databases">
        <title>Discovery and Ecogenomic Context for Candidatus Cryosericales, a Global Caldiserica Order Active in Thawing Permafrost.</title>
        <authorList>
            <person name="Martinez M.A."/>
            <person name="Woodcroft B.J."/>
            <person name="Ignacio Espinoza J.C."/>
            <person name="Zayed A."/>
            <person name="Singleton C.M."/>
            <person name="Boyd J."/>
            <person name="Li Y.-F."/>
            <person name="Purvine S."/>
            <person name="Maughan H."/>
            <person name="Hodgkins S.B."/>
            <person name="Anderson D."/>
            <person name="Sederholm M."/>
            <person name="Temperton B."/>
            <person name="Saleska S.R."/>
            <person name="Tyson G.W."/>
            <person name="Rich V.I."/>
        </authorList>
    </citation>
    <scope>NUCLEOTIDE SEQUENCE [LARGE SCALE GENOMIC DNA]</scope>
    <source>
        <strain evidence="16 17">SMC6</strain>
    </source>
</reference>
<protein>
    <submittedName>
        <fullName evidence="16">Sensor histidine kinase KdpD</fullName>
    </submittedName>
</protein>
<evidence type="ECO:0000256" key="6">
    <source>
        <dbReference type="ARBA" id="ARBA00022777"/>
    </source>
</evidence>
<dbReference type="GO" id="GO:0005886">
    <property type="term" value="C:plasma membrane"/>
    <property type="evidence" value="ECO:0007669"/>
    <property type="project" value="TreeGrafter"/>
</dbReference>
<dbReference type="AlphaFoldDB" id="A0A398DC12"/>
<dbReference type="Gene3D" id="3.40.50.620">
    <property type="entry name" value="HUPs"/>
    <property type="match status" value="1"/>
</dbReference>
<evidence type="ECO:0000256" key="7">
    <source>
        <dbReference type="ARBA" id="ARBA00022840"/>
    </source>
</evidence>
<feature type="transmembrane region" description="Helical" evidence="11">
    <location>
        <begin position="498"/>
        <end position="520"/>
    </location>
</feature>
<comment type="caution">
    <text evidence="16">The sequence shown here is derived from an EMBL/GenBank/DDBJ whole genome shotgun (WGS) entry which is preliminary data.</text>
</comment>
<evidence type="ECO:0000259" key="12">
    <source>
        <dbReference type="Pfam" id="PF00582"/>
    </source>
</evidence>
<dbReference type="GO" id="GO:0000155">
    <property type="term" value="F:phosphorelay sensor kinase activity"/>
    <property type="evidence" value="ECO:0007669"/>
    <property type="project" value="InterPro"/>
</dbReference>
<proteinExistence type="predicted"/>
<keyword evidence="2" id="KW-0597">Phosphoprotein</keyword>
<evidence type="ECO:0000256" key="2">
    <source>
        <dbReference type="ARBA" id="ARBA00022553"/>
    </source>
</evidence>
<gene>
    <name evidence="16" type="ORF">SMC6_02105</name>
</gene>
<evidence type="ECO:0000256" key="5">
    <source>
        <dbReference type="ARBA" id="ARBA00022741"/>
    </source>
</evidence>
<dbReference type="GO" id="GO:0005524">
    <property type="term" value="F:ATP binding"/>
    <property type="evidence" value="ECO:0007669"/>
    <property type="project" value="UniProtKB-KW"/>
</dbReference>
<keyword evidence="10 11" id="KW-0472">Membrane</keyword>
<dbReference type="InterPro" id="IPR038318">
    <property type="entry name" value="KdpD_sf"/>
</dbReference>
<evidence type="ECO:0000256" key="1">
    <source>
        <dbReference type="ARBA" id="ARBA00004141"/>
    </source>
</evidence>
<keyword evidence="4 11" id="KW-0812">Transmembrane</keyword>
<dbReference type="InterPro" id="IPR029016">
    <property type="entry name" value="GAF-like_dom_sf"/>
</dbReference>
<accession>A0A398DC12</accession>
<feature type="transmembrane region" description="Helical" evidence="11">
    <location>
        <begin position="419"/>
        <end position="439"/>
    </location>
</feature>
<dbReference type="InterPro" id="IPR003852">
    <property type="entry name" value="Sig_transdc_His_kinase_KdpD_N"/>
</dbReference>
<feature type="domain" description="UspA" evidence="12">
    <location>
        <begin position="275"/>
        <end position="397"/>
    </location>
</feature>
<keyword evidence="7" id="KW-0067">ATP-binding</keyword>
<keyword evidence="5" id="KW-0547">Nucleotide-binding</keyword>
<keyword evidence="8 11" id="KW-1133">Transmembrane helix</keyword>
<feature type="domain" description="GAF" evidence="14">
    <location>
        <begin position="548"/>
        <end position="665"/>
    </location>
</feature>